<feature type="signal peptide" evidence="2">
    <location>
        <begin position="1"/>
        <end position="28"/>
    </location>
</feature>
<evidence type="ECO:0000256" key="2">
    <source>
        <dbReference type="SAM" id="SignalP"/>
    </source>
</evidence>
<organism evidence="3 4">
    <name type="scientific">Chromohalobacter israelensis (strain ATCC BAA-138 / DSM 3043 / CIP 106854 / NCIMB 13768 / 1H11)</name>
    <name type="common">Chromohalobacter salexigens</name>
    <dbReference type="NCBI Taxonomy" id="290398"/>
    <lineage>
        <taxon>Bacteria</taxon>
        <taxon>Pseudomonadati</taxon>
        <taxon>Pseudomonadota</taxon>
        <taxon>Gammaproteobacteria</taxon>
        <taxon>Oceanospirillales</taxon>
        <taxon>Halomonadaceae</taxon>
        <taxon>Chromohalobacter</taxon>
    </lineage>
</organism>
<dbReference type="HOGENOM" id="CLU_1123315_0_0_6"/>
<proteinExistence type="predicted"/>
<keyword evidence="4" id="KW-1185">Reference proteome</keyword>
<dbReference type="EMBL" id="CP000285">
    <property type="protein sequence ID" value="ABE58034.1"/>
    <property type="molecule type" value="Genomic_DNA"/>
</dbReference>
<dbReference type="AlphaFoldDB" id="Q1QZS4"/>
<feature type="chain" id="PRO_5004196270" description="C-type lysozyme inhibitor domain-containing protein" evidence="2">
    <location>
        <begin position="29"/>
        <end position="263"/>
    </location>
</feature>
<dbReference type="eggNOG" id="COG3650">
    <property type="taxonomic scope" value="Bacteria"/>
</dbReference>
<evidence type="ECO:0000313" key="4">
    <source>
        <dbReference type="Proteomes" id="UP000000239"/>
    </source>
</evidence>
<gene>
    <name evidence="3" type="ordered locus">Csal_0673</name>
</gene>
<sequence length="263" mass="28668">MFPSVSRRARHVLSGVMCAAVLSGCASSTEPPRVSDASGEEFTPPPRLDDVADKADDAPTSPLLPSAFFADGAEAFVSWRCTPAQDLISAAPKGHLRLWSGQGYYELARTVVAEGERYEKGTLSFVEHDGQAHVESDNGQLACQRDARRESTTRKAAPGVIFQARGNEPGWLLELDRETSRMTLTTDYGEHVRTLPYHVARLDNGHQAAMTLRAHDDGTPITVRLRARACFDNMSGKPYPVQVSVEQGDQTLVGCGQGVERRD</sequence>
<name>Q1QZS4_CHRI1</name>
<feature type="compositionally biased region" description="Basic and acidic residues" evidence="1">
    <location>
        <begin position="47"/>
        <end position="57"/>
    </location>
</feature>
<evidence type="ECO:0008006" key="5">
    <source>
        <dbReference type="Google" id="ProtNLM"/>
    </source>
</evidence>
<dbReference type="Proteomes" id="UP000000239">
    <property type="component" value="Chromosome"/>
</dbReference>
<dbReference type="PROSITE" id="PS51257">
    <property type="entry name" value="PROKAR_LIPOPROTEIN"/>
    <property type="match status" value="1"/>
</dbReference>
<feature type="region of interest" description="Disordered" evidence="1">
    <location>
        <begin position="29"/>
        <end position="57"/>
    </location>
</feature>
<accession>Q1QZS4</accession>
<dbReference type="STRING" id="290398.Csal_0673"/>
<dbReference type="KEGG" id="csa:Csal_0673"/>
<reference evidence="3 4" key="1">
    <citation type="journal article" date="2011" name="Stand. Genomic Sci.">
        <title>Complete genome sequence of the halophilic and highly halotolerant Chromohalobacter salexigens type strain (1H11(T)).</title>
        <authorList>
            <person name="Copeland A."/>
            <person name="O'Connor K."/>
            <person name="Lucas S."/>
            <person name="Lapidus A."/>
            <person name="Berry K.W."/>
            <person name="Detter J.C."/>
            <person name="Del Rio T.G."/>
            <person name="Hammon N."/>
            <person name="Dalin E."/>
            <person name="Tice H."/>
            <person name="Pitluck S."/>
            <person name="Bruce D."/>
            <person name="Goodwin L."/>
            <person name="Han C."/>
            <person name="Tapia R."/>
            <person name="Saunders E."/>
            <person name="Schmutz J."/>
            <person name="Brettin T."/>
            <person name="Larimer F."/>
            <person name="Land M."/>
            <person name="Hauser L."/>
            <person name="Vargas C."/>
            <person name="Nieto J.J."/>
            <person name="Kyrpides N.C."/>
            <person name="Ivanova N."/>
            <person name="Goker M."/>
            <person name="Klenk H.P."/>
            <person name="Csonka L.N."/>
            <person name="Woyke T."/>
        </authorList>
    </citation>
    <scope>NUCLEOTIDE SEQUENCE [LARGE SCALE GENOMIC DNA]</scope>
    <source>
        <strain evidence="4">ATCC BAA-138 / DSM 3043 / CIP 106854 / NCIMB 13768 / 1H11</strain>
    </source>
</reference>
<evidence type="ECO:0000313" key="3">
    <source>
        <dbReference type="EMBL" id="ABE58034.1"/>
    </source>
</evidence>
<protein>
    <recommendedName>
        <fullName evidence="5">C-type lysozyme inhibitor domain-containing protein</fullName>
    </recommendedName>
</protein>
<keyword evidence="2" id="KW-0732">Signal</keyword>
<evidence type="ECO:0000256" key="1">
    <source>
        <dbReference type="SAM" id="MobiDB-lite"/>
    </source>
</evidence>